<comment type="caution">
    <text evidence="2">The sequence shown here is derived from an EMBL/GenBank/DDBJ whole genome shotgun (WGS) entry which is preliminary data.</text>
</comment>
<keyword evidence="3" id="KW-1185">Reference proteome</keyword>
<protein>
    <submittedName>
        <fullName evidence="2">Uncharacterized protein</fullName>
    </submittedName>
</protein>
<feature type="region of interest" description="Disordered" evidence="1">
    <location>
        <begin position="1"/>
        <end position="100"/>
    </location>
</feature>
<feature type="compositionally biased region" description="Basic residues" evidence="1">
    <location>
        <begin position="11"/>
        <end position="23"/>
    </location>
</feature>
<organism evidence="2 3">
    <name type="scientific">Muraenolepis orangiensis</name>
    <name type="common">Patagonian moray cod</name>
    <dbReference type="NCBI Taxonomy" id="630683"/>
    <lineage>
        <taxon>Eukaryota</taxon>
        <taxon>Metazoa</taxon>
        <taxon>Chordata</taxon>
        <taxon>Craniata</taxon>
        <taxon>Vertebrata</taxon>
        <taxon>Euteleostomi</taxon>
        <taxon>Actinopterygii</taxon>
        <taxon>Neopterygii</taxon>
        <taxon>Teleostei</taxon>
        <taxon>Neoteleostei</taxon>
        <taxon>Acanthomorphata</taxon>
        <taxon>Zeiogadaria</taxon>
        <taxon>Gadariae</taxon>
        <taxon>Gadiformes</taxon>
        <taxon>Muraenolepidoidei</taxon>
        <taxon>Muraenolepididae</taxon>
        <taxon>Muraenolepis</taxon>
    </lineage>
</organism>
<dbReference type="AlphaFoldDB" id="A0A9Q0EU42"/>
<sequence length="182" mass="19164">MESAHLLGPSAKKRVKIHPRNGHRPPGDEGYDDAPSFEDFGSFLEETSDRKRLTETRKWPQTMFGSGDKEKDRGTPLRPTQGAGQGAGGGAGEGPAGVKVPGKGIGEQLASFGEASVSAWRWTWAALLGAALAHGGLVFLTRLASERFGLAPLFLVLVRSAAQLPAVAVPLQRGENPFGPPG</sequence>
<proteinExistence type="predicted"/>
<evidence type="ECO:0000313" key="3">
    <source>
        <dbReference type="Proteomes" id="UP001148018"/>
    </source>
</evidence>
<feature type="compositionally biased region" description="Basic and acidic residues" evidence="1">
    <location>
        <begin position="47"/>
        <end position="58"/>
    </location>
</feature>
<evidence type="ECO:0000313" key="2">
    <source>
        <dbReference type="EMBL" id="KAJ3613476.1"/>
    </source>
</evidence>
<dbReference type="EMBL" id="JANIIK010000035">
    <property type="protein sequence ID" value="KAJ3613476.1"/>
    <property type="molecule type" value="Genomic_DNA"/>
</dbReference>
<accession>A0A9Q0EU42</accession>
<evidence type="ECO:0000256" key="1">
    <source>
        <dbReference type="SAM" id="MobiDB-lite"/>
    </source>
</evidence>
<reference evidence="2" key="1">
    <citation type="submission" date="2022-07" db="EMBL/GenBank/DDBJ databases">
        <title>Chromosome-level genome of Muraenolepis orangiensis.</title>
        <authorList>
            <person name="Kim J."/>
        </authorList>
    </citation>
    <scope>NUCLEOTIDE SEQUENCE</scope>
    <source>
        <strain evidence="2">KU_S4_2022</strain>
        <tissue evidence="2">Muscle</tissue>
    </source>
</reference>
<dbReference type="OrthoDB" id="306876at2759"/>
<gene>
    <name evidence="2" type="ORF">NHX12_019725</name>
</gene>
<dbReference type="Proteomes" id="UP001148018">
    <property type="component" value="Unassembled WGS sequence"/>
</dbReference>
<feature type="compositionally biased region" description="Gly residues" evidence="1">
    <location>
        <begin position="83"/>
        <end position="95"/>
    </location>
</feature>
<name>A0A9Q0EU42_9TELE</name>